<sequence length="692" mass="77267">MLEVSLGNTNPNLESISSRNPTPKSFKISAGSQSPALETPISSPCPAKSTQTSTTLPRTPTSTSNPVITPPSSRKNWRDLLRATKSINKQLQGSSNLFVKPSSYLHTPTRTPKHEPGYYLSRLTNDKGNEDTHNNNNDGGSPISRKEPAYYDYKNKFGTPIKELNLSFASILHNNSPHLHSTLQQQQQQQQQSHATLSQIFAADSCVNSSEQQLVAKPMENCCFICSELLSTIFQSERILNLCCGDSVHFECFKTMFGKEIDELEKTRHIPSTDTHPKTVFAKYCFGSNCNGQFKVEIENKKLNSILRKSNTSLTPKRPAPAQPLLRNEQGQSQGQSQSQSQSQIQGQSQNETRDSVDVGAIGGYSHDVNTQSANFRALRTTLNYPNSQQLISSMKTRRRRSMDSSFLEFGMRSPSPNATISSTFTECYDINDGVLVGTLEAEVINDQLIKFMLEQCPNFNLSRLLQLGKLRVADNLEVAFGNEEEFFSLKFVYLFERYIVIWDQVMKPIFSDINMVEVSTQGSILKLSPIWGPEQKTTSQEVNNIVLVKSNISSITEKWIIMLMDKRLELPKEKITSSINLQIEYPHICQADNSKMLSSLLQSHESEEENNAMLSELSPSETFKQDLNIGGGNSMESLDIAAAEKEEETSDSDIDSDDEIIKNALEVPKSSKNLDLKGLESLISQVDHALS</sequence>
<evidence type="ECO:0000313" key="2">
    <source>
        <dbReference type="EMBL" id="KAI3406673.2"/>
    </source>
</evidence>
<feature type="compositionally biased region" description="Low complexity" evidence="1">
    <location>
        <begin position="49"/>
        <end position="66"/>
    </location>
</feature>
<organism evidence="2 3">
    <name type="scientific">Candida oxycetoniae</name>
    <dbReference type="NCBI Taxonomy" id="497107"/>
    <lineage>
        <taxon>Eukaryota</taxon>
        <taxon>Fungi</taxon>
        <taxon>Dikarya</taxon>
        <taxon>Ascomycota</taxon>
        <taxon>Saccharomycotina</taxon>
        <taxon>Pichiomycetes</taxon>
        <taxon>Debaryomycetaceae</taxon>
        <taxon>Candida/Lodderomyces clade</taxon>
        <taxon>Candida</taxon>
    </lineage>
</organism>
<feature type="compositionally biased region" description="Polar residues" evidence="1">
    <location>
        <begin position="1"/>
        <end position="23"/>
    </location>
</feature>
<dbReference type="EMBL" id="JAHUZD010000022">
    <property type="protein sequence ID" value="KAI3406673.2"/>
    <property type="molecule type" value="Genomic_DNA"/>
</dbReference>
<feature type="compositionally biased region" description="Basic and acidic residues" evidence="1">
    <location>
        <begin position="124"/>
        <end position="133"/>
    </location>
</feature>
<feature type="region of interest" description="Disordered" evidence="1">
    <location>
        <begin position="102"/>
        <end position="147"/>
    </location>
</feature>
<feature type="region of interest" description="Disordered" evidence="1">
    <location>
        <begin position="309"/>
        <end position="364"/>
    </location>
</feature>
<dbReference type="RefSeq" id="XP_049182418.1">
    <property type="nucleotide sequence ID" value="XM_049326439.1"/>
</dbReference>
<gene>
    <name evidence="2" type="ORF">KGF56_000519</name>
</gene>
<reference evidence="2" key="1">
    <citation type="journal article" date="2022" name="DNA Res.">
        <title>Genome analysis of five recently described species of the CUG-Ser clade uncovers Candida theae as a new hybrid lineage with pathogenic potential in the Candida parapsilosis species complex.</title>
        <authorList>
            <person name="Mixao V."/>
            <person name="Del Olmo V."/>
            <person name="Hegedusova E."/>
            <person name="Saus E."/>
            <person name="Pryszcz L."/>
            <person name="Cillingova A."/>
            <person name="Nosek J."/>
            <person name="Gabaldon T."/>
        </authorList>
    </citation>
    <scope>NUCLEOTIDE SEQUENCE</scope>
    <source>
        <strain evidence="2">CBS 10844</strain>
    </source>
</reference>
<dbReference type="Proteomes" id="UP001202479">
    <property type="component" value="Unassembled WGS sequence"/>
</dbReference>
<dbReference type="AlphaFoldDB" id="A0AAI9T0M8"/>
<feature type="region of interest" description="Disordered" evidence="1">
    <location>
        <begin position="1"/>
        <end position="75"/>
    </location>
</feature>
<accession>A0AAI9T0M8</accession>
<evidence type="ECO:0000256" key="1">
    <source>
        <dbReference type="SAM" id="MobiDB-lite"/>
    </source>
</evidence>
<name>A0AAI9T0M8_9ASCO</name>
<dbReference type="GeneID" id="73378136"/>
<comment type="caution">
    <text evidence="2">The sequence shown here is derived from an EMBL/GenBank/DDBJ whole genome shotgun (WGS) entry which is preliminary data.</text>
</comment>
<proteinExistence type="predicted"/>
<protein>
    <submittedName>
        <fullName evidence="2">Uncharacterized protein</fullName>
    </submittedName>
</protein>
<feature type="compositionally biased region" description="Polar residues" evidence="1">
    <location>
        <begin position="30"/>
        <end position="42"/>
    </location>
</feature>
<evidence type="ECO:0000313" key="3">
    <source>
        <dbReference type="Proteomes" id="UP001202479"/>
    </source>
</evidence>
<keyword evidence="3" id="KW-1185">Reference proteome</keyword>
<feature type="compositionally biased region" description="Low complexity" evidence="1">
    <location>
        <begin position="330"/>
        <end position="350"/>
    </location>
</feature>